<dbReference type="EMBL" id="CANTFL010001447">
    <property type="protein sequence ID" value="CAI5741052.1"/>
    <property type="molecule type" value="Genomic_DNA"/>
</dbReference>
<dbReference type="AlphaFoldDB" id="A0AAV0UVT2"/>
<keyword evidence="2" id="KW-1185">Reference proteome</keyword>
<reference evidence="1" key="1">
    <citation type="submission" date="2022-12" db="EMBL/GenBank/DDBJ databases">
        <authorList>
            <person name="Webb A."/>
        </authorList>
    </citation>
    <scope>NUCLEOTIDE SEQUENCE</scope>
    <source>
        <strain evidence="1">Hp1</strain>
    </source>
</reference>
<sequence>MKNVELAAQVRSFVKLANLTQTSQLHAWNLKSLQRALQWAHAAEDAVSDGEFLQSGIDMQIRDWFPVATLPTLPLDVTLTADALRHARVHLLQSILHSPFLASHPARSEVLCAVLNELQTSREDAATTLSMEELEKHAPHSALLTEKVVGASRMKVLLAIARRMSESCKCVRVQVLTGWIEVLPLKSYAFSPRTLQLKSMATTLQRNVGDARAANKPGTYQTFLKDLRECFEAPESQEVREVVLLMLVMCEWPREEPSQLRGMKEDLVTIVRGWIACKPIRFWTFRPWLAAMVASQSEDLARAYVCKLFEAGLLPPWEGEFAERVATLVLQPKNVEHVLEPFLINLDLRLQHTYFNVKLDP</sequence>
<evidence type="ECO:0008006" key="3">
    <source>
        <dbReference type="Google" id="ProtNLM"/>
    </source>
</evidence>
<comment type="caution">
    <text evidence="1">The sequence shown here is derived from an EMBL/GenBank/DDBJ whole genome shotgun (WGS) entry which is preliminary data.</text>
</comment>
<protein>
    <recommendedName>
        <fullName evidence="3">Symplekin C-terminal domain-containing protein</fullName>
    </recommendedName>
</protein>
<organism evidence="1 2">
    <name type="scientific">Hyaloperonospora brassicae</name>
    <name type="common">Brassica downy mildew</name>
    <name type="synonym">Peronospora brassicae</name>
    <dbReference type="NCBI Taxonomy" id="162125"/>
    <lineage>
        <taxon>Eukaryota</taxon>
        <taxon>Sar</taxon>
        <taxon>Stramenopiles</taxon>
        <taxon>Oomycota</taxon>
        <taxon>Peronosporomycetes</taxon>
        <taxon>Peronosporales</taxon>
        <taxon>Peronosporaceae</taxon>
        <taxon>Hyaloperonospora</taxon>
    </lineage>
</organism>
<name>A0AAV0UVT2_HYABA</name>
<dbReference type="Proteomes" id="UP001162031">
    <property type="component" value="Unassembled WGS sequence"/>
</dbReference>
<proteinExistence type="predicted"/>
<accession>A0AAV0UVT2</accession>
<evidence type="ECO:0000313" key="1">
    <source>
        <dbReference type="EMBL" id="CAI5741052.1"/>
    </source>
</evidence>
<gene>
    <name evidence="1" type="ORF">HBR001_LOCUS8350</name>
</gene>
<evidence type="ECO:0000313" key="2">
    <source>
        <dbReference type="Proteomes" id="UP001162031"/>
    </source>
</evidence>